<protein>
    <submittedName>
        <fullName evidence="2">Uncharacterized protein</fullName>
    </submittedName>
</protein>
<evidence type="ECO:0000313" key="2">
    <source>
        <dbReference type="EMBL" id="QDT60433.1"/>
    </source>
</evidence>
<keyword evidence="1" id="KW-1133">Transmembrane helix</keyword>
<evidence type="ECO:0000256" key="1">
    <source>
        <dbReference type="SAM" id="Phobius"/>
    </source>
</evidence>
<dbReference type="AlphaFoldDB" id="A0A517SWI4"/>
<keyword evidence="1" id="KW-0472">Membrane</keyword>
<dbReference type="RefSeq" id="WP_145273129.1">
    <property type="nucleotide sequence ID" value="NZ_CP036272.1"/>
</dbReference>
<dbReference type="OrthoDB" id="246649at2"/>
<dbReference type="EMBL" id="CP036272">
    <property type="protein sequence ID" value="QDT60433.1"/>
    <property type="molecule type" value="Genomic_DNA"/>
</dbReference>
<name>A0A517SWI4_9BACT</name>
<keyword evidence="3" id="KW-1185">Reference proteome</keyword>
<keyword evidence="1" id="KW-0812">Transmembrane</keyword>
<sequence length="255" mass="27722">MDESTRSSHLWQPPPHRAKRLPQAILMTTALCVLTSVVNLGTSCLALDNACIRRHARNLGIGWSDGYHTCRYSGPRHHADLPPTGYSDPKCSNPCGSQCQDWCVQPCDSIVDCQPCLGRCCKLPDWLQKKPDWLPKRPCSADCDGGPIPVTSCDEMGCDKVPEPSSVVITAQPQASQPQASPSWVAALPEIESPTVDFTAEHVATPTISLPRSPIRRLPSTISGLPSTIATQDVQSIQLKVTERPTAPGTVRRIR</sequence>
<evidence type="ECO:0000313" key="3">
    <source>
        <dbReference type="Proteomes" id="UP000315003"/>
    </source>
</evidence>
<reference evidence="2 3" key="1">
    <citation type="submission" date="2019-02" db="EMBL/GenBank/DDBJ databases">
        <title>Deep-cultivation of Planctomycetes and their phenomic and genomic characterization uncovers novel biology.</title>
        <authorList>
            <person name="Wiegand S."/>
            <person name="Jogler M."/>
            <person name="Boedeker C."/>
            <person name="Pinto D."/>
            <person name="Vollmers J."/>
            <person name="Rivas-Marin E."/>
            <person name="Kohn T."/>
            <person name="Peeters S.H."/>
            <person name="Heuer A."/>
            <person name="Rast P."/>
            <person name="Oberbeckmann S."/>
            <person name="Bunk B."/>
            <person name="Jeske O."/>
            <person name="Meyerdierks A."/>
            <person name="Storesund J.E."/>
            <person name="Kallscheuer N."/>
            <person name="Luecker S."/>
            <person name="Lage O.M."/>
            <person name="Pohl T."/>
            <person name="Merkel B.J."/>
            <person name="Hornburger P."/>
            <person name="Mueller R.-W."/>
            <person name="Bruemmer F."/>
            <person name="Labrenz M."/>
            <person name="Spormann A.M."/>
            <person name="Op den Camp H."/>
            <person name="Overmann J."/>
            <person name="Amann R."/>
            <person name="Jetten M.S.M."/>
            <person name="Mascher T."/>
            <person name="Medema M.H."/>
            <person name="Devos D.P."/>
            <person name="Kaster A.-K."/>
            <person name="Ovreas L."/>
            <person name="Rohde M."/>
            <person name="Galperin M.Y."/>
            <person name="Jogler C."/>
        </authorList>
    </citation>
    <scope>NUCLEOTIDE SEQUENCE [LARGE SCALE GENOMIC DNA]</scope>
    <source>
        <strain evidence="2 3">SV_7m_r</strain>
    </source>
</reference>
<feature type="transmembrane region" description="Helical" evidence="1">
    <location>
        <begin position="24"/>
        <end position="47"/>
    </location>
</feature>
<dbReference type="Proteomes" id="UP000315003">
    <property type="component" value="Chromosome"/>
</dbReference>
<gene>
    <name evidence="2" type="ORF">SV7mr_29560</name>
</gene>
<proteinExistence type="predicted"/>
<accession>A0A517SWI4</accession>
<organism evidence="2 3">
    <name type="scientific">Stieleria bergensis</name>
    <dbReference type="NCBI Taxonomy" id="2528025"/>
    <lineage>
        <taxon>Bacteria</taxon>
        <taxon>Pseudomonadati</taxon>
        <taxon>Planctomycetota</taxon>
        <taxon>Planctomycetia</taxon>
        <taxon>Pirellulales</taxon>
        <taxon>Pirellulaceae</taxon>
        <taxon>Stieleria</taxon>
    </lineage>
</organism>